<dbReference type="AlphaFoldDB" id="A0A8J8PDG4"/>
<feature type="compositionally biased region" description="Low complexity" evidence="1">
    <location>
        <begin position="650"/>
        <end position="666"/>
    </location>
</feature>
<feature type="compositionally biased region" description="Acidic residues" evidence="1">
    <location>
        <begin position="594"/>
        <end position="606"/>
    </location>
</feature>
<protein>
    <submittedName>
        <fullName evidence="3">S26 family signal peptidase</fullName>
    </submittedName>
</protein>
<feature type="transmembrane region" description="Helical" evidence="2">
    <location>
        <begin position="202"/>
        <end position="223"/>
    </location>
</feature>
<keyword evidence="4" id="KW-1185">Reference proteome</keyword>
<proteinExistence type="predicted"/>
<dbReference type="CDD" id="cd06530">
    <property type="entry name" value="S26_SPase_I"/>
    <property type="match status" value="1"/>
</dbReference>
<evidence type="ECO:0000256" key="1">
    <source>
        <dbReference type="SAM" id="MobiDB-lite"/>
    </source>
</evidence>
<dbReference type="RefSeq" id="WP_142979282.1">
    <property type="nucleotide sequence ID" value="NZ_RKLU01000002.1"/>
</dbReference>
<comment type="caution">
    <text evidence="3">The sequence shown here is derived from an EMBL/GenBank/DDBJ whole genome shotgun (WGS) entry which is preliminary data.</text>
</comment>
<evidence type="ECO:0000313" key="4">
    <source>
        <dbReference type="Proteomes" id="UP000705823"/>
    </source>
</evidence>
<dbReference type="EMBL" id="RKLU01000002">
    <property type="protein sequence ID" value="TQQ83018.1"/>
    <property type="molecule type" value="Genomic_DNA"/>
</dbReference>
<keyword evidence="2" id="KW-1133">Transmembrane helix</keyword>
<evidence type="ECO:0000256" key="2">
    <source>
        <dbReference type="SAM" id="Phobius"/>
    </source>
</evidence>
<feature type="compositionally biased region" description="Acidic residues" evidence="1">
    <location>
        <begin position="639"/>
        <end position="649"/>
    </location>
</feature>
<dbReference type="SUPFAM" id="SSF51306">
    <property type="entry name" value="LexA/Signal peptidase"/>
    <property type="match status" value="1"/>
</dbReference>
<feature type="compositionally biased region" description="Acidic residues" evidence="1">
    <location>
        <begin position="667"/>
        <end position="690"/>
    </location>
</feature>
<keyword evidence="2" id="KW-0812">Transmembrane</keyword>
<dbReference type="OrthoDB" id="50404at2157"/>
<feature type="transmembrane region" description="Helical" evidence="2">
    <location>
        <begin position="6"/>
        <end position="24"/>
    </location>
</feature>
<dbReference type="InterPro" id="IPR019533">
    <property type="entry name" value="Peptidase_S26"/>
</dbReference>
<sequence>MKPSDLFQYVVAGVIISLILLLLVTQLLGQPAVVFVETGSMAPTLEPNDGYLAVPAIVAGEPEVGDVILFDAQNLGGGGLTTHRVEAITDQGYITKGDANPFTDQSSDEPPVSDGQIRAVALQVGGDMVVIPGLGASVGAVRSVGTLFQETVLQPIGIDTEVTTLSTWAMIAGLILFVYGTVTSSRDRHERSRARGSVFQNAVVVIAVLTLVVIIPVNMTMLLPSGVYQYEILSSESPSDNEQIIEVGGTSDVTYAMRNSGYLPMLVFLEPASDGVTINQPQTYLPRRSTVETSITMQAPDQTGSYLRFVREYRYLVVLPPSLIASLHAVHPVLAIAAINLVVGGLVVAVFIGTVGTDRLRFRSRNRELDLGDEIRRMLPAVLLPNTRSGPKPSDGKRGSTGRSARSRSKREKASPPARTDNPGRSTDGPQPTGSPTGGNVSGADLLSEADRADVREQLQKPPAAAGIDADSWTPQVLQRYIVATYDTEYPLNRCVKLLGSIRDERTAVSETETASAANKPGAAGELDEDELLSETELAEMNQTLKVEPSKLGLEADSWTAETVQAYIVDTYDVEYPIDQCQQLLEGIDGQSVDSDETTGDNEGDDSGFVWGSVDDDEFTTSDADSSADETEQAATDSDPLDVDTDPAESESTAATTNTDTSQESSDSWDDETVTDDTDWDDETATDDSDWGGNAFTEPDLLSDAEFMELHQTLQSSPEAAGREADSWTAEAVKAYITEAYGVEYPMDRCRQLAAEAGGTKGDSA</sequence>
<dbReference type="InterPro" id="IPR036286">
    <property type="entry name" value="LexA/Signal_pep-like_sf"/>
</dbReference>
<dbReference type="GO" id="GO:0006465">
    <property type="term" value="P:signal peptide processing"/>
    <property type="evidence" value="ECO:0007669"/>
    <property type="project" value="InterPro"/>
</dbReference>
<dbReference type="Proteomes" id="UP000705823">
    <property type="component" value="Unassembled WGS sequence"/>
</dbReference>
<feature type="compositionally biased region" description="Polar residues" evidence="1">
    <location>
        <begin position="423"/>
        <end position="435"/>
    </location>
</feature>
<organism evidence="3 4">
    <name type="scientific">Halonotius terrestris</name>
    <dbReference type="NCBI Taxonomy" id="2487750"/>
    <lineage>
        <taxon>Archaea</taxon>
        <taxon>Methanobacteriati</taxon>
        <taxon>Methanobacteriota</taxon>
        <taxon>Stenosarchaea group</taxon>
        <taxon>Halobacteria</taxon>
        <taxon>Halobacteriales</taxon>
        <taxon>Haloferacaceae</taxon>
        <taxon>Halonotius</taxon>
    </lineage>
</organism>
<keyword evidence="2" id="KW-0472">Membrane</keyword>
<reference evidence="3" key="1">
    <citation type="submission" date="2019-02" db="EMBL/GenBank/DDBJ databases">
        <title>Halonotius sp. a new haloarchaeum isolated from saline soil.</title>
        <authorList>
            <person name="Duran-Viseras A."/>
            <person name="Sanchez-Porro C."/>
            <person name="Ventosa A."/>
        </authorList>
    </citation>
    <scope>NUCLEOTIDE SEQUENCE</scope>
    <source>
        <strain evidence="3">F15B</strain>
    </source>
</reference>
<feature type="region of interest" description="Disordered" evidence="1">
    <location>
        <begin position="591"/>
        <end position="698"/>
    </location>
</feature>
<gene>
    <name evidence="3" type="ORF">EGH24_06190</name>
</gene>
<feature type="transmembrane region" description="Helical" evidence="2">
    <location>
        <begin position="336"/>
        <end position="357"/>
    </location>
</feature>
<evidence type="ECO:0000313" key="3">
    <source>
        <dbReference type="EMBL" id="TQQ83018.1"/>
    </source>
</evidence>
<feature type="region of interest" description="Disordered" evidence="1">
    <location>
        <begin position="382"/>
        <end position="444"/>
    </location>
</feature>
<dbReference type="GO" id="GO:0004252">
    <property type="term" value="F:serine-type endopeptidase activity"/>
    <property type="evidence" value="ECO:0007669"/>
    <property type="project" value="InterPro"/>
</dbReference>
<name>A0A8J8PDG4_9EURY</name>
<feature type="compositionally biased region" description="Acidic residues" evidence="1">
    <location>
        <begin position="614"/>
        <end position="632"/>
    </location>
</feature>
<feature type="transmembrane region" description="Helical" evidence="2">
    <location>
        <begin position="162"/>
        <end position="182"/>
    </location>
</feature>
<accession>A0A8J8PDG4</accession>